<dbReference type="GO" id="GO:0061630">
    <property type="term" value="F:ubiquitin protein ligase activity"/>
    <property type="evidence" value="ECO:0007669"/>
    <property type="project" value="UniProtKB-EC"/>
</dbReference>
<feature type="active site" description="Glycyl thioester intermediate" evidence="6">
    <location>
        <position position="1534"/>
    </location>
</feature>
<evidence type="ECO:0000256" key="6">
    <source>
        <dbReference type="PROSITE-ProRule" id="PRU00104"/>
    </source>
</evidence>
<gene>
    <name evidence="9" type="ORF">TIFTF001_008302</name>
</gene>
<dbReference type="Pfam" id="PF00632">
    <property type="entry name" value="HECT"/>
    <property type="match status" value="1"/>
</dbReference>
<feature type="domain" description="HECT" evidence="8">
    <location>
        <begin position="1185"/>
        <end position="1567"/>
    </location>
</feature>
<dbReference type="GO" id="GO:0000209">
    <property type="term" value="P:protein polyubiquitination"/>
    <property type="evidence" value="ECO:0007669"/>
    <property type="project" value="TreeGrafter"/>
</dbReference>
<dbReference type="PANTHER" id="PTHR45670:SF10">
    <property type="entry name" value="E3 UBIQUITIN-PROTEIN LIGASE UPL4"/>
    <property type="match status" value="1"/>
</dbReference>
<dbReference type="Proteomes" id="UP001187192">
    <property type="component" value="Unassembled WGS sequence"/>
</dbReference>
<comment type="similarity">
    <text evidence="2">Belongs to the UPL family. K-HECT subfamily.</text>
</comment>
<evidence type="ECO:0000256" key="5">
    <source>
        <dbReference type="ARBA" id="ARBA00022786"/>
    </source>
</evidence>
<dbReference type="InterPro" id="IPR011989">
    <property type="entry name" value="ARM-like"/>
</dbReference>
<comment type="catalytic activity">
    <reaction evidence="1">
        <text>S-ubiquitinyl-[E2 ubiquitin-conjugating enzyme]-L-cysteine + [acceptor protein]-L-lysine = [E2 ubiquitin-conjugating enzyme]-L-cysteine + N(6)-ubiquitinyl-[acceptor protein]-L-lysine.</text>
        <dbReference type="EC" id="2.3.2.26"/>
    </reaction>
</comment>
<dbReference type="InterPro" id="IPR035983">
    <property type="entry name" value="Hect_E3_ubiquitin_ligase"/>
</dbReference>
<feature type="region of interest" description="Disordered" evidence="7">
    <location>
        <begin position="1"/>
        <end position="96"/>
    </location>
</feature>
<comment type="caution">
    <text evidence="9">The sequence shown here is derived from an EMBL/GenBank/DDBJ whole genome shotgun (WGS) entry which is preliminary data.</text>
</comment>
<dbReference type="InterPro" id="IPR016024">
    <property type="entry name" value="ARM-type_fold"/>
</dbReference>
<dbReference type="Gene3D" id="3.90.1750.10">
    <property type="entry name" value="Hect, E3 ligase catalytic domains"/>
    <property type="match status" value="1"/>
</dbReference>
<keyword evidence="5 6" id="KW-0833">Ubl conjugation pathway</keyword>
<dbReference type="Pfam" id="PF25579">
    <property type="entry name" value="TPR_TRIP12_N"/>
    <property type="match status" value="1"/>
</dbReference>
<dbReference type="CDD" id="cd00078">
    <property type="entry name" value="HECTc"/>
    <property type="match status" value="1"/>
</dbReference>
<dbReference type="InterPro" id="IPR045322">
    <property type="entry name" value="HECTD1/TRIP12-like"/>
</dbReference>
<organism evidence="9 10">
    <name type="scientific">Ficus carica</name>
    <name type="common">Common fig</name>
    <dbReference type="NCBI Taxonomy" id="3494"/>
    <lineage>
        <taxon>Eukaryota</taxon>
        <taxon>Viridiplantae</taxon>
        <taxon>Streptophyta</taxon>
        <taxon>Embryophyta</taxon>
        <taxon>Tracheophyta</taxon>
        <taxon>Spermatophyta</taxon>
        <taxon>Magnoliopsida</taxon>
        <taxon>eudicotyledons</taxon>
        <taxon>Gunneridae</taxon>
        <taxon>Pentapetalae</taxon>
        <taxon>rosids</taxon>
        <taxon>fabids</taxon>
        <taxon>Rosales</taxon>
        <taxon>Moraceae</taxon>
        <taxon>Ficeae</taxon>
        <taxon>Ficus</taxon>
    </lineage>
</organism>
<evidence type="ECO:0000256" key="3">
    <source>
        <dbReference type="ARBA" id="ARBA00012485"/>
    </source>
</evidence>
<evidence type="ECO:0000256" key="1">
    <source>
        <dbReference type="ARBA" id="ARBA00000885"/>
    </source>
</evidence>
<dbReference type="PANTHER" id="PTHR45670">
    <property type="entry name" value="E3 UBIQUITIN-PROTEIN LIGASE TRIP12"/>
    <property type="match status" value="1"/>
</dbReference>
<dbReference type="PROSITE" id="PS50237">
    <property type="entry name" value="HECT"/>
    <property type="match status" value="1"/>
</dbReference>
<accession>A0AA87ZT37</accession>
<feature type="compositionally biased region" description="Polar residues" evidence="7">
    <location>
        <begin position="29"/>
        <end position="44"/>
    </location>
</feature>
<evidence type="ECO:0000256" key="2">
    <source>
        <dbReference type="ARBA" id="ARBA00006331"/>
    </source>
</evidence>
<dbReference type="EC" id="2.3.2.26" evidence="3"/>
<evidence type="ECO:0000256" key="7">
    <source>
        <dbReference type="SAM" id="MobiDB-lite"/>
    </source>
</evidence>
<keyword evidence="10" id="KW-1185">Reference proteome</keyword>
<reference evidence="9" key="1">
    <citation type="submission" date="2023-07" db="EMBL/GenBank/DDBJ databases">
        <title>draft genome sequence of fig (Ficus carica).</title>
        <authorList>
            <person name="Takahashi T."/>
            <person name="Nishimura K."/>
        </authorList>
    </citation>
    <scope>NUCLEOTIDE SEQUENCE</scope>
</reference>
<evidence type="ECO:0000313" key="9">
    <source>
        <dbReference type="EMBL" id="GMN39080.1"/>
    </source>
</evidence>
<name>A0AA87ZT37_FICCA</name>
<dbReference type="Gene3D" id="3.30.2410.10">
    <property type="entry name" value="Hect, E3 ligase catalytic domain"/>
    <property type="match status" value="1"/>
</dbReference>
<dbReference type="GO" id="GO:0043161">
    <property type="term" value="P:proteasome-mediated ubiquitin-dependent protein catabolic process"/>
    <property type="evidence" value="ECO:0007669"/>
    <property type="project" value="TreeGrafter"/>
</dbReference>
<proteinExistence type="inferred from homology"/>
<feature type="region of interest" description="Disordered" evidence="7">
    <location>
        <begin position="836"/>
        <end position="865"/>
    </location>
</feature>
<dbReference type="SUPFAM" id="SSF48371">
    <property type="entry name" value="ARM repeat"/>
    <property type="match status" value="1"/>
</dbReference>
<keyword evidence="4" id="KW-0808">Transferase</keyword>
<dbReference type="SUPFAM" id="SSF56204">
    <property type="entry name" value="Hect, E3 ligase catalytic domain"/>
    <property type="match status" value="1"/>
</dbReference>
<protein>
    <recommendedName>
        <fullName evidence="3">HECT-type E3 ubiquitin transferase</fullName>
        <ecNumber evidence="3">2.3.2.26</ecNumber>
    </recommendedName>
</protein>
<sequence>MGNRGQKRAETVEDLPADKRACSSMEFRPSSSAQVPLNSANSTAETDDHDMDTSSSASASSRSEGEPEKDSAYGSCDSDDTEHRHSDIRDYQRRRSSSDHGKFKRILTSLGEEKEDSGHLALLTELCEVLSFCNEYSLSSMTADSLSPHLVKLARHPTNPDIILLAIRAMTYLCDVYPKSSGFLIRHDAVPALCQRLMAIEDMDVAEQCLQALEKISREQPLACLQAGATMAVLTFLDFFSTSIQRVALSTVMNICKKLPSECPAPFMEAVPILCNLLQYEDSQLVENVAICLIRITEQLSQSPEKLDELCKHGLIQQTFHLLNSNSRSTLSLPVCNGLLGILVQLSSGSIVAFRTLHELNISSLLRDILSTYDVSHGVSSPHMIDGQSSQVNEVLRLLDELLPVSIGDQDTPQLLGKESFLANRPELLQKFGVDVLPFLIQVVNSGANLYICYGCLYVSKKLFRLSTSDMLVELLKDVNISSFLAGIFTRKDPHVLILALQIAEIILQKLSNVFLKSFIKEGVFFAIDALLSPDKCPVLTPEKCSQLMVPLSSGTQFSSNSSQKSGSREVLRCLCYAFASVSLASVSEKNDCQLETDSVYDLAKQIRTSYFSSELFESNKTTTDVLQELRTFSTSLTEMMDISVDNNDLSQLEEKFFGVLYQVIMKLNGKEPVSTFEFIESGIVKSLVNYLSDGQYLRRQKECCAEHSNVDSIIKRFEVFAKLFLSSSDPLSQDLPISTLIQKLQNALSSLETFSVILSNAGKMKYSHATVPSLRCMTHPCLRIRFLRGEGETGLHDYPDDIMSVDPFSSMEAVEGFLWPKVKSKTVKHMNKTALGKSEKLPHQSPASASSSQEGSLDGRGSDSMLTDLTEMQEVEDDLSKSAPEQAVFLRDSSPQAMFHGSTDEELQFSSEADTSKKRDFLARCSHEEDASPKLLFFLEGQQLERELTMYQAIMQKQIKENETVTTTKLWSKVYTLTYRKAATQSDNLKERSCSVQKSAMSEKGEKYLLQTSNFSSIFASEVASELEKSSPTHDILSLLKCLERMNKFIFHLISQERIGAFAEGKLDHLDNLKIAIPSVPQIEFVSSKLTEKLEQQMRDSLAVSIGGMPSWCNQLMASCPFLFSFEAKSKFFRLAAFGQFHCQPHEPPHSDSGMANDRRLSSGGTPRKKFLVFRNNILGSAEKIMDLHAHHKVPLEVEYYEEVGTGLGPTLEFYTLVSHEFQKAGLGLWREDHGAFYDASLCLENTKFVTCPLGLFPRPWSSLTDASNGIRVSEVNEKFVLLGQIVAKALQDGRVLDLHFSKAFYKLILGQELGLFDILSFDPELGRTLLEFKALADRKLFLESTGREVSSFKVDSCFRNTRIEDLCLDFTLPGYPDFLLASGPDYKMVTMRNLEDYISHIVDASVSTGISRQVEAFKSGFNRVFPIEHLQIFNEEELERLLCGEHDSWAVDELLDHLKFDHGYTASSPPVVNLLEIIQEFDMKERRAFLQFVTGAPRLPPGGLASLNPKLTIVRKHCSGWVDADLPSVMTCANYLKLPPYSSKETMKEKLLYAITEGQGSFHLS</sequence>
<dbReference type="InterPro" id="IPR057948">
    <property type="entry name" value="TPR_TRIP12_N"/>
</dbReference>
<feature type="compositionally biased region" description="Basic and acidic residues" evidence="7">
    <location>
        <begin position="7"/>
        <end position="21"/>
    </location>
</feature>
<feature type="compositionally biased region" description="Basic and acidic residues" evidence="7">
    <location>
        <begin position="81"/>
        <end position="96"/>
    </location>
</feature>
<dbReference type="FunFam" id="3.30.2410.10:FF:000007">
    <property type="entry name" value="Putative E3 ubiquitin-protein ligase HECTD1"/>
    <property type="match status" value="1"/>
</dbReference>
<evidence type="ECO:0000256" key="4">
    <source>
        <dbReference type="ARBA" id="ARBA00022679"/>
    </source>
</evidence>
<feature type="compositionally biased region" description="Low complexity" evidence="7">
    <location>
        <begin position="844"/>
        <end position="854"/>
    </location>
</feature>
<dbReference type="Gene3D" id="1.25.10.10">
    <property type="entry name" value="Leucine-rich Repeat Variant"/>
    <property type="match status" value="1"/>
</dbReference>
<evidence type="ECO:0000313" key="10">
    <source>
        <dbReference type="Proteomes" id="UP001187192"/>
    </source>
</evidence>
<dbReference type="SMART" id="SM00119">
    <property type="entry name" value="HECTc"/>
    <property type="match status" value="1"/>
</dbReference>
<evidence type="ECO:0000259" key="8">
    <source>
        <dbReference type="PROSITE" id="PS50237"/>
    </source>
</evidence>
<dbReference type="InterPro" id="IPR000569">
    <property type="entry name" value="HECT_dom"/>
</dbReference>
<dbReference type="EMBL" id="BTGU01000009">
    <property type="protein sequence ID" value="GMN39080.1"/>
    <property type="molecule type" value="Genomic_DNA"/>
</dbReference>